<keyword evidence="3 5" id="KW-0597">Phosphoprotein</keyword>
<dbReference type="GO" id="GO:0050568">
    <property type="term" value="F:protein-glutamine glutaminase activity"/>
    <property type="evidence" value="ECO:0007669"/>
    <property type="project" value="UniProtKB-UniRule"/>
</dbReference>
<comment type="subcellular location">
    <subcellularLocation>
        <location evidence="3">Cytoplasm</location>
    </subcellularLocation>
</comment>
<dbReference type="InterPro" id="IPR000673">
    <property type="entry name" value="Sig_transdc_resp-reg_Me-estase"/>
</dbReference>
<dbReference type="PANTHER" id="PTHR42872:SF3">
    <property type="entry name" value="PROTEIN-GLUTAMATE METHYLESTERASE_PROTEIN-GLUTAMINE GLUTAMINASE 1"/>
    <property type="match status" value="1"/>
</dbReference>
<keyword evidence="1 3" id="KW-0378">Hydrolase</keyword>
<dbReference type="InterPro" id="IPR001789">
    <property type="entry name" value="Sig_transdc_resp-reg_receiver"/>
</dbReference>
<keyword evidence="3" id="KW-0963">Cytoplasm</keyword>
<evidence type="ECO:0000256" key="2">
    <source>
        <dbReference type="ARBA" id="ARBA00048267"/>
    </source>
</evidence>
<dbReference type="EC" id="3.5.1.44" evidence="3"/>
<dbReference type="PIRSF" id="PIRSF000876">
    <property type="entry name" value="RR_chemtxs_CheB"/>
    <property type="match status" value="1"/>
</dbReference>
<proteinExistence type="inferred from homology"/>
<dbReference type="CDD" id="cd17541">
    <property type="entry name" value="REC_CheB-like"/>
    <property type="match status" value="1"/>
</dbReference>
<dbReference type="HAMAP" id="MF_00099">
    <property type="entry name" value="CheB_chemtxs"/>
    <property type="match status" value="1"/>
</dbReference>
<dbReference type="InterPro" id="IPR011006">
    <property type="entry name" value="CheY-like_superfamily"/>
</dbReference>
<feature type="active site" evidence="3 4">
    <location>
        <position position="193"/>
    </location>
</feature>
<dbReference type="Pfam" id="PF01339">
    <property type="entry name" value="CheB_methylest"/>
    <property type="match status" value="1"/>
</dbReference>
<evidence type="ECO:0000313" key="8">
    <source>
        <dbReference type="EMBL" id="PFJ25979.1"/>
    </source>
</evidence>
<organism evidence="8 9">
    <name type="scientific">Bacillus thuringiensis</name>
    <dbReference type="NCBI Taxonomy" id="1428"/>
    <lineage>
        <taxon>Bacteria</taxon>
        <taxon>Bacillati</taxon>
        <taxon>Bacillota</taxon>
        <taxon>Bacilli</taxon>
        <taxon>Bacillales</taxon>
        <taxon>Bacillaceae</taxon>
        <taxon>Bacillus</taxon>
        <taxon>Bacillus cereus group</taxon>
    </lineage>
</organism>
<dbReference type="NCBIfam" id="NF001965">
    <property type="entry name" value="PRK00742.1"/>
    <property type="match status" value="1"/>
</dbReference>
<evidence type="ECO:0000313" key="9">
    <source>
        <dbReference type="Proteomes" id="UP000224003"/>
    </source>
</evidence>
<dbReference type="PANTHER" id="PTHR42872">
    <property type="entry name" value="PROTEIN-GLUTAMATE METHYLESTERASE/PROTEIN-GLUTAMINE GLUTAMINASE"/>
    <property type="match status" value="1"/>
</dbReference>
<comment type="caution">
    <text evidence="8">The sequence shown here is derived from an EMBL/GenBank/DDBJ whole genome shotgun (WGS) entry which is preliminary data.</text>
</comment>
<dbReference type="Pfam" id="PF00072">
    <property type="entry name" value="Response_reg"/>
    <property type="match status" value="1"/>
</dbReference>
<dbReference type="PROSITE" id="PS50110">
    <property type="entry name" value="RESPONSE_REGULATORY"/>
    <property type="match status" value="1"/>
</dbReference>
<dbReference type="CDD" id="cd16432">
    <property type="entry name" value="CheB_Rec"/>
    <property type="match status" value="1"/>
</dbReference>
<dbReference type="PROSITE" id="PS50122">
    <property type="entry name" value="CHEB"/>
    <property type="match status" value="1"/>
</dbReference>
<evidence type="ECO:0000259" key="6">
    <source>
        <dbReference type="PROSITE" id="PS50110"/>
    </source>
</evidence>
<dbReference type="InterPro" id="IPR035909">
    <property type="entry name" value="CheB_C"/>
</dbReference>
<evidence type="ECO:0000256" key="4">
    <source>
        <dbReference type="PROSITE-ProRule" id="PRU00050"/>
    </source>
</evidence>
<dbReference type="RefSeq" id="WP_098006490.1">
    <property type="nucleotide sequence ID" value="NZ_NUVX01000103.1"/>
</dbReference>
<feature type="domain" description="Response regulatory" evidence="6">
    <location>
        <begin position="5"/>
        <end position="122"/>
    </location>
</feature>
<comment type="domain">
    <text evidence="3">Contains a C-terminal catalytic domain, and an N-terminal region which modulates catalytic activity.</text>
</comment>
<evidence type="ECO:0000256" key="5">
    <source>
        <dbReference type="PROSITE-ProRule" id="PRU00169"/>
    </source>
</evidence>
<dbReference type="GO" id="GO:0006935">
    <property type="term" value="P:chemotaxis"/>
    <property type="evidence" value="ECO:0007669"/>
    <property type="project" value="UniProtKB-UniRule"/>
</dbReference>
<keyword evidence="3 4" id="KW-0145">Chemotaxis</keyword>
<dbReference type="GO" id="GO:0005737">
    <property type="term" value="C:cytoplasm"/>
    <property type="evidence" value="ECO:0007669"/>
    <property type="project" value="UniProtKB-SubCell"/>
</dbReference>
<evidence type="ECO:0000259" key="7">
    <source>
        <dbReference type="PROSITE" id="PS50122"/>
    </source>
</evidence>
<sequence>MKKITVLIVDDSAFARQQIRSLLETNNEFEVVGIARNGEDAIKKVSELNPDLITMDIEMQTMNGIEALKHIMNTNPKPIVMVSEYVKAGAKYALESLQYGAVDCILKGEILGYNPNPQAIRNFFEKLKVATKANVKILEKKERIVPKNLKKDFLKKEIDIVFIGCSTGGPNALREILPKIPSTFKLPILVAQHMPKGFTSLMANSFEKTCQLPVKEVEHGEIVEKGVIYIAPAGYQTTIYKRGNYNVFSVEDNEKYKQVFSPAVDVSLFSLVSIYKERLLTVILTGMGQDGLKGCREAKKQNGYIVTQTKESCVVYGMPKSVDEAGLSDEQVDLYDIYKRIVSIAKKE</sequence>
<dbReference type="AlphaFoldDB" id="A0A9X6WH85"/>
<feature type="domain" description="CheB-type methylesterase" evidence="7">
    <location>
        <begin position="160"/>
        <end position="348"/>
    </location>
</feature>
<dbReference type="SMART" id="SM00448">
    <property type="entry name" value="REC"/>
    <property type="match status" value="1"/>
</dbReference>
<feature type="active site" evidence="3 4">
    <location>
        <position position="290"/>
    </location>
</feature>
<comment type="function">
    <text evidence="3">Involved in chemotaxis. Part of a chemotaxis signal transduction system that modulates chemotaxis in response to various stimuli. Catalyzes the demethylation of specific methylglutamate residues introduced into the chemoreceptors (methyl-accepting chemotaxis proteins or MCP) by CheR. Also mediates the irreversible deamidation of specific glutamine residues to glutamic acid.</text>
</comment>
<dbReference type="Proteomes" id="UP000224003">
    <property type="component" value="Unassembled WGS sequence"/>
</dbReference>
<feature type="active site" evidence="3 4">
    <location>
        <position position="166"/>
    </location>
</feature>
<feature type="modified residue" description="4-aspartylphosphate" evidence="3 5">
    <location>
        <position position="56"/>
    </location>
</feature>
<evidence type="ECO:0000256" key="1">
    <source>
        <dbReference type="ARBA" id="ARBA00022801"/>
    </source>
</evidence>
<gene>
    <name evidence="3" type="primary">cheB</name>
    <name evidence="8" type="ORF">COJ15_35265</name>
</gene>
<reference evidence="8 9" key="1">
    <citation type="submission" date="2017-09" db="EMBL/GenBank/DDBJ databases">
        <title>Large-scale bioinformatics analysis of Bacillus genomes uncovers conserved roles of natural products in bacterial physiology.</title>
        <authorList>
            <consortium name="Agbiome Team Llc"/>
            <person name="Bleich R.M."/>
            <person name="Grubbs K.J."/>
            <person name="Santa Maria K.C."/>
            <person name="Allen S.E."/>
            <person name="Farag S."/>
            <person name="Shank E.A."/>
            <person name="Bowers A."/>
        </authorList>
    </citation>
    <scope>NUCLEOTIDE SEQUENCE [LARGE SCALE GENOMIC DNA]</scope>
    <source>
        <strain evidence="8 9">AFS085496</strain>
    </source>
</reference>
<comment type="similarity">
    <text evidence="3">Belongs to the CheB family.</text>
</comment>
<dbReference type="GO" id="GO:0000156">
    <property type="term" value="F:phosphorelay response regulator activity"/>
    <property type="evidence" value="ECO:0007669"/>
    <property type="project" value="InterPro"/>
</dbReference>
<comment type="catalytic activity">
    <reaction evidence="3">
        <text>L-glutaminyl-[protein] + H2O = L-glutamyl-[protein] + NH4(+)</text>
        <dbReference type="Rhea" id="RHEA:16441"/>
        <dbReference type="Rhea" id="RHEA-COMP:10207"/>
        <dbReference type="Rhea" id="RHEA-COMP:10208"/>
        <dbReference type="ChEBI" id="CHEBI:15377"/>
        <dbReference type="ChEBI" id="CHEBI:28938"/>
        <dbReference type="ChEBI" id="CHEBI:29973"/>
        <dbReference type="ChEBI" id="CHEBI:30011"/>
        <dbReference type="EC" id="3.5.1.44"/>
    </reaction>
</comment>
<dbReference type="Gene3D" id="3.40.50.180">
    <property type="entry name" value="Methylesterase CheB, C-terminal domain"/>
    <property type="match status" value="1"/>
</dbReference>
<comment type="catalytic activity">
    <reaction evidence="2 3">
        <text>[protein]-L-glutamate 5-O-methyl ester + H2O = L-glutamyl-[protein] + methanol + H(+)</text>
        <dbReference type="Rhea" id="RHEA:23236"/>
        <dbReference type="Rhea" id="RHEA-COMP:10208"/>
        <dbReference type="Rhea" id="RHEA-COMP:10311"/>
        <dbReference type="ChEBI" id="CHEBI:15377"/>
        <dbReference type="ChEBI" id="CHEBI:15378"/>
        <dbReference type="ChEBI" id="CHEBI:17790"/>
        <dbReference type="ChEBI" id="CHEBI:29973"/>
        <dbReference type="ChEBI" id="CHEBI:82795"/>
        <dbReference type="EC" id="3.1.1.61"/>
    </reaction>
</comment>
<dbReference type="GO" id="GO:0008984">
    <property type="term" value="F:protein-glutamate methylesterase activity"/>
    <property type="evidence" value="ECO:0007669"/>
    <property type="project" value="UniProtKB-UniRule"/>
</dbReference>
<dbReference type="InterPro" id="IPR008248">
    <property type="entry name" value="CheB-like"/>
</dbReference>
<comment type="PTM">
    <text evidence="3">Phosphorylated by CheA. Phosphorylation of the N-terminal regulatory domain activates the methylesterase activity.</text>
</comment>
<evidence type="ECO:0000256" key="3">
    <source>
        <dbReference type="HAMAP-Rule" id="MF_00099"/>
    </source>
</evidence>
<dbReference type="EC" id="3.1.1.61" evidence="3"/>
<dbReference type="SUPFAM" id="SSF52172">
    <property type="entry name" value="CheY-like"/>
    <property type="match status" value="1"/>
</dbReference>
<dbReference type="Gene3D" id="3.40.50.2300">
    <property type="match status" value="1"/>
</dbReference>
<dbReference type="EMBL" id="NUVX01000103">
    <property type="protein sequence ID" value="PFJ25979.1"/>
    <property type="molecule type" value="Genomic_DNA"/>
</dbReference>
<accession>A0A9X6WH85</accession>
<dbReference type="SUPFAM" id="SSF52738">
    <property type="entry name" value="Methylesterase CheB, C-terminal domain"/>
    <property type="match status" value="1"/>
</dbReference>
<name>A0A9X6WH85_BACTU</name>
<protein>
    <recommendedName>
        <fullName evidence="3">Protein-glutamate methylesterase/protein-glutamine glutaminase</fullName>
        <ecNumber evidence="3">3.1.1.61</ecNumber>
        <ecNumber evidence="3">3.5.1.44</ecNumber>
    </recommendedName>
</protein>